<organism evidence="2 3">
    <name type="scientific">Trichocladium antarcticum</name>
    <dbReference type="NCBI Taxonomy" id="1450529"/>
    <lineage>
        <taxon>Eukaryota</taxon>
        <taxon>Fungi</taxon>
        <taxon>Dikarya</taxon>
        <taxon>Ascomycota</taxon>
        <taxon>Pezizomycotina</taxon>
        <taxon>Sordariomycetes</taxon>
        <taxon>Sordariomycetidae</taxon>
        <taxon>Sordariales</taxon>
        <taxon>Chaetomiaceae</taxon>
        <taxon>Trichocladium</taxon>
    </lineage>
</organism>
<feature type="compositionally biased region" description="Polar residues" evidence="1">
    <location>
        <begin position="107"/>
        <end position="121"/>
    </location>
</feature>
<dbReference type="Proteomes" id="UP001304895">
    <property type="component" value="Unassembled WGS sequence"/>
</dbReference>
<proteinExistence type="predicted"/>
<evidence type="ECO:0000256" key="1">
    <source>
        <dbReference type="SAM" id="MobiDB-lite"/>
    </source>
</evidence>
<evidence type="ECO:0000313" key="3">
    <source>
        <dbReference type="Proteomes" id="UP001304895"/>
    </source>
</evidence>
<keyword evidence="3" id="KW-1185">Reference proteome</keyword>
<feature type="region of interest" description="Disordered" evidence="1">
    <location>
        <begin position="185"/>
        <end position="248"/>
    </location>
</feature>
<reference evidence="2" key="1">
    <citation type="journal article" date="2023" name="Mol. Phylogenet. Evol.">
        <title>Genome-scale phylogeny and comparative genomics of the fungal order Sordariales.</title>
        <authorList>
            <person name="Hensen N."/>
            <person name="Bonometti L."/>
            <person name="Westerberg I."/>
            <person name="Brannstrom I.O."/>
            <person name="Guillou S."/>
            <person name="Cros-Aarteil S."/>
            <person name="Calhoun S."/>
            <person name="Haridas S."/>
            <person name="Kuo A."/>
            <person name="Mondo S."/>
            <person name="Pangilinan J."/>
            <person name="Riley R."/>
            <person name="LaButti K."/>
            <person name="Andreopoulos B."/>
            <person name="Lipzen A."/>
            <person name="Chen C."/>
            <person name="Yan M."/>
            <person name="Daum C."/>
            <person name="Ng V."/>
            <person name="Clum A."/>
            <person name="Steindorff A."/>
            <person name="Ohm R.A."/>
            <person name="Martin F."/>
            <person name="Silar P."/>
            <person name="Natvig D.O."/>
            <person name="Lalanne C."/>
            <person name="Gautier V."/>
            <person name="Ament-Velasquez S.L."/>
            <person name="Kruys A."/>
            <person name="Hutchinson M.I."/>
            <person name="Powell A.J."/>
            <person name="Barry K."/>
            <person name="Miller A.N."/>
            <person name="Grigoriev I.V."/>
            <person name="Debuchy R."/>
            <person name="Gladieux P."/>
            <person name="Hiltunen Thoren M."/>
            <person name="Johannesson H."/>
        </authorList>
    </citation>
    <scope>NUCLEOTIDE SEQUENCE</scope>
    <source>
        <strain evidence="2">CBS 123565</strain>
    </source>
</reference>
<reference evidence="2" key="2">
    <citation type="submission" date="2023-05" db="EMBL/GenBank/DDBJ databases">
        <authorList>
            <consortium name="Lawrence Berkeley National Laboratory"/>
            <person name="Steindorff A."/>
            <person name="Hensen N."/>
            <person name="Bonometti L."/>
            <person name="Westerberg I."/>
            <person name="Brannstrom I.O."/>
            <person name="Guillou S."/>
            <person name="Cros-Aarteil S."/>
            <person name="Calhoun S."/>
            <person name="Haridas S."/>
            <person name="Kuo A."/>
            <person name="Mondo S."/>
            <person name="Pangilinan J."/>
            <person name="Riley R."/>
            <person name="Labutti K."/>
            <person name="Andreopoulos B."/>
            <person name="Lipzen A."/>
            <person name="Chen C."/>
            <person name="Yanf M."/>
            <person name="Daum C."/>
            <person name="Ng V."/>
            <person name="Clum A."/>
            <person name="Ohm R."/>
            <person name="Martin F."/>
            <person name="Silar P."/>
            <person name="Natvig D."/>
            <person name="Lalanne C."/>
            <person name="Gautier V."/>
            <person name="Ament-Velasquez S.L."/>
            <person name="Kruys A."/>
            <person name="Hutchinson M.I."/>
            <person name="Powell A.J."/>
            <person name="Barry K."/>
            <person name="Miller A.N."/>
            <person name="Grigoriev I.V."/>
            <person name="Debuchy R."/>
            <person name="Gladieux P."/>
            <person name="Thoren M.H."/>
            <person name="Johannesson H."/>
        </authorList>
    </citation>
    <scope>NUCLEOTIDE SEQUENCE</scope>
    <source>
        <strain evidence="2">CBS 123565</strain>
    </source>
</reference>
<feature type="region of interest" description="Disordered" evidence="1">
    <location>
        <begin position="81"/>
        <end position="161"/>
    </location>
</feature>
<feature type="compositionally biased region" description="Polar residues" evidence="1">
    <location>
        <begin position="198"/>
        <end position="207"/>
    </location>
</feature>
<dbReference type="EMBL" id="MU853402">
    <property type="protein sequence ID" value="KAK4137352.1"/>
    <property type="molecule type" value="Genomic_DNA"/>
</dbReference>
<comment type="caution">
    <text evidence="2">The sequence shown here is derived from an EMBL/GenBank/DDBJ whole genome shotgun (WGS) entry which is preliminary data.</text>
</comment>
<evidence type="ECO:0000313" key="2">
    <source>
        <dbReference type="EMBL" id="KAK4137352.1"/>
    </source>
</evidence>
<protein>
    <submittedName>
        <fullName evidence="2">Uncharacterized protein</fullName>
    </submittedName>
</protein>
<gene>
    <name evidence="2" type="ORF">BT67DRAFT_431676</name>
</gene>
<dbReference type="AlphaFoldDB" id="A0AAN6UQI4"/>
<name>A0AAN6UQI4_9PEZI</name>
<accession>A0AAN6UQI4</accession>
<sequence length="424" mass="47505">MITPTPTPRGIALRQAAYPMLPSINQFCSALVPHPPGNASSQDAMESWSFRQKDSQHLHIDQRLPPISDLLRGAPWPLDHASSTLMGPPTPLPSPTGFSPYLLHAQPSPSWQAFPPRSQSIPGPFSSHLPLSPRKRSPDYFTPRSLSVPGRPSGHRVSTEAQAHINKHDDLFKLHWQGFDSAPFRRSPSYSDSDSDSQTTNNSRARQPTTTANRKTTTRRRPTRANTPVGAAEPTANTAPRRRRRNNKPYTFEQEAFLIYHRVDLHLTWGEVRAAFIARWPHLERTVGGLECIYYRTNAHLPATTPDGLLVLVDPAAESGAGHGGGGGGGGEGGEDIMCGAPEEGKADYKYYRGVAYRTVQVKCREGETPLLERFPEELVEERNEWVRAEHRTAARKFAQKRRMQREEWLASKTKERYARMMQL</sequence>